<protein>
    <recommendedName>
        <fullName evidence="4">Queuine tRNA-ribosyltransferase</fullName>
        <ecNumber evidence="4">2.4.2.29</ecNumber>
    </recommendedName>
    <alternativeName>
        <fullName evidence="4">Guanine insertion enzyme</fullName>
    </alternativeName>
    <alternativeName>
        <fullName evidence="4">tRNA-guanine transglycosylase</fullName>
    </alternativeName>
</protein>
<feature type="binding site" evidence="4">
    <location>
        <position position="326"/>
    </location>
    <ligand>
        <name>Zn(2+)</name>
        <dbReference type="ChEBI" id="CHEBI:29105"/>
    </ligand>
</feature>
<feature type="binding site" evidence="4">
    <location>
        <position position="331"/>
    </location>
    <ligand>
        <name>Zn(2+)</name>
        <dbReference type="ChEBI" id="CHEBI:29105"/>
    </ligand>
</feature>
<evidence type="ECO:0000256" key="3">
    <source>
        <dbReference type="ARBA" id="ARBA00022694"/>
    </source>
</evidence>
<dbReference type="GO" id="GO:0008479">
    <property type="term" value="F:tRNA-guanosine(34) queuine transglycosylase activity"/>
    <property type="evidence" value="ECO:0007669"/>
    <property type="project" value="UniProtKB-UniRule"/>
</dbReference>
<dbReference type="PANTHER" id="PTHR46499:SF1">
    <property type="entry name" value="QUEUINE TRNA-RIBOSYLTRANSFERASE"/>
    <property type="match status" value="1"/>
</dbReference>
<dbReference type="EC" id="2.4.2.29" evidence="4"/>
<sequence length="378" mass="42767">MIDFHILKQSSRSRARLGILKTSHGEVETPCLVPVATQAVVKTLTSEEAVETGSQMLIANTYHLHLYPGEAIVKRAGGIHEFMHWRRPLMTDSGGFQVFSLGFGKDLAVNKITHTKSKTQIEQGRQPKLLSITDDGVEFRSHRDGRKLFIGPKESIRIQTAIGADIAFAFDECPPPHASRAYMTQSVSRTHRWEIVSLKYHSHKQALYGIVQGGRYKELRMQSAQFIARLPFDGFSIGGEFGDNKSAMTRMLNVVMRELPDEKPRHLLGVGHLEDIESIIKSGIDTFDCTVPTHYARHGVAFTSHGRLDMYKQKFLTDKNPLDTTCACIVCQSYRRNYITHLLRAREITALKLLTFHNLHFFHSLISSLRNKIKEGKL</sequence>
<keyword evidence="4" id="KW-0671">Queuosine biosynthesis</keyword>
<dbReference type="Gene3D" id="3.20.20.105">
    <property type="entry name" value="Queuine tRNA-ribosyltransferase-like"/>
    <property type="match status" value="1"/>
</dbReference>
<feature type="region of interest" description="RNA binding" evidence="4">
    <location>
        <begin position="269"/>
        <end position="275"/>
    </location>
</feature>
<dbReference type="EMBL" id="MGEF01000066">
    <property type="protein sequence ID" value="OGL77088.1"/>
    <property type="molecule type" value="Genomic_DNA"/>
</dbReference>
<feature type="active site" description="Nucleophile" evidence="4">
    <location>
        <position position="288"/>
    </location>
</feature>
<comment type="caution">
    <text evidence="4">Lacks conserved residue(s) required for the propagation of feature annotation.</text>
</comment>
<name>A0A1F7UH89_9BACT</name>
<dbReference type="GO" id="GO:0008616">
    <property type="term" value="P:tRNA queuosine(34) biosynthetic process"/>
    <property type="evidence" value="ECO:0007669"/>
    <property type="project" value="UniProtKB-UniRule"/>
</dbReference>
<gene>
    <name evidence="4" type="primary">tgt</name>
    <name evidence="6" type="ORF">A3J43_00215</name>
</gene>
<dbReference type="InterPro" id="IPR050076">
    <property type="entry name" value="ArchSynthase1/Queuine_TRR"/>
</dbReference>
<comment type="subunit">
    <text evidence="4">Homodimer. Within each dimer, one monomer is responsible for RNA recognition and catalysis, while the other monomer binds to the replacement base PreQ1.</text>
</comment>
<feature type="binding site" evidence="4">
    <location>
        <position position="239"/>
    </location>
    <ligand>
        <name>substrate</name>
    </ligand>
</feature>
<feature type="binding site" evidence="4">
    <location>
        <begin position="92"/>
        <end position="96"/>
    </location>
    <ligand>
        <name>substrate</name>
    </ligand>
</feature>
<evidence type="ECO:0000313" key="6">
    <source>
        <dbReference type="EMBL" id="OGL77088.1"/>
    </source>
</evidence>
<evidence type="ECO:0000259" key="5">
    <source>
        <dbReference type="Pfam" id="PF01702"/>
    </source>
</evidence>
<dbReference type="STRING" id="1802397.A3J43_00215"/>
<comment type="similarity">
    <text evidence="4">Belongs to the queuine tRNA-ribosyltransferase family.</text>
</comment>
<comment type="cofactor">
    <cofactor evidence="4">
        <name>Zn(2+)</name>
        <dbReference type="ChEBI" id="CHEBI:29105"/>
    </cofactor>
    <text evidence="4">Binds 1 zinc ion per subunit.</text>
</comment>
<evidence type="ECO:0000256" key="1">
    <source>
        <dbReference type="ARBA" id="ARBA00022676"/>
    </source>
</evidence>
<reference evidence="6 7" key="1">
    <citation type="journal article" date="2016" name="Nat. Commun.">
        <title>Thousands of microbial genomes shed light on interconnected biogeochemical processes in an aquifer system.</title>
        <authorList>
            <person name="Anantharaman K."/>
            <person name="Brown C.T."/>
            <person name="Hug L.A."/>
            <person name="Sharon I."/>
            <person name="Castelle C.J."/>
            <person name="Probst A.J."/>
            <person name="Thomas B.C."/>
            <person name="Singh A."/>
            <person name="Wilkins M.J."/>
            <person name="Karaoz U."/>
            <person name="Brodie E.L."/>
            <person name="Williams K.H."/>
            <person name="Hubbard S.S."/>
            <person name="Banfield J.F."/>
        </authorList>
    </citation>
    <scope>NUCLEOTIDE SEQUENCE [LARGE SCALE GENOMIC DNA]</scope>
</reference>
<evidence type="ECO:0000256" key="2">
    <source>
        <dbReference type="ARBA" id="ARBA00022679"/>
    </source>
</evidence>
<evidence type="ECO:0000313" key="7">
    <source>
        <dbReference type="Proteomes" id="UP000176604"/>
    </source>
</evidence>
<comment type="pathway">
    <text evidence="4">tRNA modification; tRNA-queuosine biosynthesis.</text>
</comment>
<dbReference type="GO" id="GO:0005737">
    <property type="term" value="C:cytoplasm"/>
    <property type="evidence" value="ECO:0007669"/>
    <property type="project" value="TreeGrafter"/>
</dbReference>
<comment type="function">
    <text evidence="4">Catalyzes the base-exchange of a guanine (G) residue with the queuine precursor 7-aminomethyl-7-deazaguanine (PreQ1) at position 34 (anticodon wobble position) in tRNAs with GU(N) anticodons (tRNA-Asp, -Asn, -His and -Tyr). Catalysis occurs through a double-displacement mechanism. The nucleophile active site attacks the C1' of nucleotide 34 to detach the guanine base from the RNA, forming a covalent enzyme-RNA intermediate. The proton acceptor active site deprotonates the incoming PreQ1, allowing a nucleophilic attack on the C1' of the ribose to form the product. After dissociation, two additional enzymatic reactions on the tRNA convert PreQ1 to queuine (Q), resulting in the hypermodified nucleoside queuosine (7-(((4,5-cis-dihydroxy-2-cyclopenten-1-yl)amino)methyl)-7-deazaguanosine).</text>
</comment>
<comment type="catalytic activity">
    <reaction evidence="4">
        <text>7-aminomethyl-7-carbaguanine + guanosine(34) in tRNA = 7-aminomethyl-7-carbaguanosine(34) in tRNA + guanine</text>
        <dbReference type="Rhea" id="RHEA:24104"/>
        <dbReference type="Rhea" id="RHEA-COMP:10341"/>
        <dbReference type="Rhea" id="RHEA-COMP:10342"/>
        <dbReference type="ChEBI" id="CHEBI:16235"/>
        <dbReference type="ChEBI" id="CHEBI:58703"/>
        <dbReference type="ChEBI" id="CHEBI:74269"/>
        <dbReference type="ChEBI" id="CHEBI:82833"/>
        <dbReference type="EC" id="2.4.2.29"/>
    </reaction>
</comment>
<keyword evidence="3 4" id="KW-0819">tRNA processing</keyword>
<dbReference type="Proteomes" id="UP000176604">
    <property type="component" value="Unassembled WGS sequence"/>
</dbReference>
<dbReference type="InterPro" id="IPR004803">
    <property type="entry name" value="TGT"/>
</dbReference>
<feature type="binding site" evidence="4">
    <location>
        <position position="212"/>
    </location>
    <ligand>
        <name>substrate</name>
    </ligand>
</feature>
<dbReference type="SUPFAM" id="SSF51713">
    <property type="entry name" value="tRNA-guanine transglycosylase"/>
    <property type="match status" value="1"/>
</dbReference>
<feature type="domain" description="tRNA-guanine(15) transglycosylase-like" evidence="5">
    <location>
        <begin position="14"/>
        <end position="378"/>
    </location>
</feature>
<keyword evidence="4" id="KW-0862">Zinc</keyword>
<dbReference type="UniPathway" id="UPA00392"/>
<accession>A0A1F7UH89</accession>
<keyword evidence="4" id="KW-0479">Metal-binding</keyword>
<dbReference type="PANTHER" id="PTHR46499">
    <property type="entry name" value="QUEUINE TRNA-RIBOSYLTRANSFERASE"/>
    <property type="match status" value="1"/>
</dbReference>
<feature type="binding site" evidence="4">
    <location>
        <position position="328"/>
    </location>
    <ligand>
        <name>Zn(2+)</name>
        <dbReference type="ChEBI" id="CHEBI:29105"/>
    </ligand>
</feature>
<keyword evidence="2 4" id="KW-0808">Transferase</keyword>
<comment type="caution">
    <text evidence="6">The sequence shown here is derived from an EMBL/GenBank/DDBJ whole genome shotgun (WGS) entry which is preliminary data.</text>
</comment>
<proteinExistence type="inferred from homology"/>
<dbReference type="Pfam" id="PF01702">
    <property type="entry name" value="TGT"/>
    <property type="match status" value="1"/>
</dbReference>
<feature type="binding site" evidence="4">
    <location>
        <position position="171"/>
    </location>
    <ligand>
        <name>substrate</name>
    </ligand>
</feature>
<dbReference type="InterPro" id="IPR002616">
    <property type="entry name" value="tRNA_ribo_trans-like"/>
</dbReference>
<dbReference type="AlphaFoldDB" id="A0A1F7UH89"/>
<organism evidence="6 7">
    <name type="scientific">Candidatus Uhrbacteria bacterium RIFCSPHIGHO2_12_FULL_54_23</name>
    <dbReference type="NCBI Taxonomy" id="1802397"/>
    <lineage>
        <taxon>Bacteria</taxon>
        <taxon>Candidatus Uhriibacteriota</taxon>
    </lineage>
</organism>
<dbReference type="GO" id="GO:0046872">
    <property type="term" value="F:metal ion binding"/>
    <property type="evidence" value="ECO:0007669"/>
    <property type="project" value="UniProtKB-KW"/>
</dbReference>
<keyword evidence="1 4" id="KW-0328">Glycosyltransferase</keyword>
<feature type="binding site" evidence="4">
    <location>
        <position position="357"/>
    </location>
    <ligand>
        <name>Zn(2+)</name>
        <dbReference type="ChEBI" id="CHEBI:29105"/>
    </ligand>
</feature>
<dbReference type="InterPro" id="IPR036511">
    <property type="entry name" value="TGT-like_sf"/>
</dbReference>
<dbReference type="NCBIfam" id="TIGR00430">
    <property type="entry name" value="Q_tRNA_tgt"/>
    <property type="match status" value="1"/>
</dbReference>
<feature type="active site" description="Proton acceptor" evidence="4">
    <location>
        <position position="92"/>
    </location>
</feature>
<evidence type="ECO:0000256" key="4">
    <source>
        <dbReference type="HAMAP-Rule" id="MF_00168"/>
    </source>
</evidence>
<dbReference type="NCBIfam" id="TIGR00449">
    <property type="entry name" value="tgt_general"/>
    <property type="match status" value="1"/>
</dbReference>
<dbReference type="HAMAP" id="MF_00168">
    <property type="entry name" value="Q_tRNA_Tgt"/>
    <property type="match status" value="1"/>
</dbReference>